<protein>
    <recommendedName>
        <fullName evidence="9">Endonuclease MutS2</fullName>
        <ecNumber evidence="9">3.1.-.-</ecNumber>
    </recommendedName>
    <alternativeName>
        <fullName evidence="9">Ribosome-associated protein quality control-upstream factor</fullName>
        <shortName evidence="9">RQC-upstream factor</shortName>
        <shortName evidence="9">RqcU</shortName>
        <ecNumber evidence="9">3.6.4.-</ecNumber>
    </alternativeName>
</protein>
<dbReference type="OrthoDB" id="9808166at2"/>
<dbReference type="InterPro" id="IPR036187">
    <property type="entry name" value="DNA_mismatch_repair_MutS_sf"/>
</dbReference>
<dbReference type="InterPro" id="IPR000432">
    <property type="entry name" value="DNA_mismatch_repair_MutS_C"/>
</dbReference>
<evidence type="ECO:0000256" key="10">
    <source>
        <dbReference type="SAM" id="Coils"/>
    </source>
</evidence>
<dbReference type="SMART" id="SM00463">
    <property type="entry name" value="SMR"/>
    <property type="match status" value="1"/>
</dbReference>
<keyword evidence="7 9" id="KW-0694">RNA-binding</keyword>
<dbReference type="SUPFAM" id="SSF48334">
    <property type="entry name" value="DNA repair protein MutS, domain III"/>
    <property type="match status" value="1"/>
</dbReference>
<dbReference type="AlphaFoldDB" id="A0A428FZ85"/>
<feature type="coiled-coil region" evidence="10">
    <location>
        <begin position="515"/>
        <end position="574"/>
    </location>
</feature>
<dbReference type="GO" id="GO:0005524">
    <property type="term" value="F:ATP binding"/>
    <property type="evidence" value="ECO:0007669"/>
    <property type="project" value="UniProtKB-UniRule"/>
</dbReference>
<dbReference type="PANTHER" id="PTHR48466">
    <property type="entry name" value="OS10G0509000 PROTEIN-RELATED"/>
    <property type="match status" value="1"/>
</dbReference>
<dbReference type="Gene3D" id="3.30.1370.110">
    <property type="match status" value="1"/>
</dbReference>
<dbReference type="GO" id="GO:0030983">
    <property type="term" value="F:mismatched DNA binding"/>
    <property type="evidence" value="ECO:0007669"/>
    <property type="project" value="InterPro"/>
</dbReference>
<dbReference type="GO" id="GO:0016887">
    <property type="term" value="F:ATP hydrolysis activity"/>
    <property type="evidence" value="ECO:0007669"/>
    <property type="project" value="InterPro"/>
</dbReference>
<keyword evidence="6 9" id="KW-0067">ATP-binding</keyword>
<evidence type="ECO:0000256" key="4">
    <source>
        <dbReference type="ARBA" id="ARBA00022759"/>
    </source>
</evidence>
<dbReference type="Pfam" id="PF00488">
    <property type="entry name" value="MutS_V"/>
    <property type="match status" value="1"/>
</dbReference>
<dbReference type="Pfam" id="PF20297">
    <property type="entry name" value="MSSS"/>
    <property type="match status" value="1"/>
</dbReference>
<keyword evidence="10" id="KW-0175">Coiled coil</keyword>
<dbReference type="SUPFAM" id="SSF52540">
    <property type="entry name" value="P-loop containing nucleoside triphosphate hydrolases"/>
    <property type="match status" value="1"/>
</dbReference>
<dbReference type="GO" id="GO:0006298">
    <property type="term" value="P:mismatch repair"/>
    <property type="evidence" value="ECO:0007669"/>
    <property type="project" value="InterPro"/>
</dbReference>
<comment type="subunit">
    <text evidence="9">Homodimer. Binds to stalled ribosomes, contacting rRNA.</text>
</comment>
<sequence length="778" mass="87623">MNTKILETLEFNKIKALFEPHLLTEQGLEELKGLAPTAKVDKIKQAFIEMEEMQALFVEQPHFTILATREISAVCKRLEMGADLNIEEFLLLKRVLLASRELQSFYANLENVRLDQLARWFEKLHDFPQLQGNLQALNDAGFIENFASEELARIRRKIHDSESQVRDVLQDLLKQKAQMLTEGIIASRNGRQVLPVKNTYRNKIVGVVHDISASGNTVYIEPREVVKLSEEIASLRADERYEMIRILQELSERVRPHAAEIANDAWIIGHLDLIRAKVRFIQERQAVVPQLSENQEIQLLHVRHPLVKNAVANDVHFGKELTAIVITGPNTGGKTIMLKTLGLTQLMAQSGLPVLADKGSRVGIFEEIFADIGDEQSIEQSLSTFSSHMTNIVDILGKVNQHSLLLLDELGAGTDPQEGAALAMAILEDLRLRQVKTMATTHYPELKAYGIETAFVQNASMEFDTASLRPTYRFMQGVPGRSNAFEIAKRLGLSDVIVGDASQQINQDNDVNRIIEQLEEQTLESRKRLDNIREVEQENLKMNRALKKLYNELNREKETELNKAREQAAEIVELALSESDQILKNLHSKSQLKPHEIIEAKAELKKLAPEKVDLSKNKVLQKAKKKRTPKVGDDIVVLSYGQRGTLTNQLKDGRWEAQVGLIKMTLEEKEFDLVQAQQEAPVKKKQVNVVKRASGRGPQARLDLRGKRYEEAMNELDAFIDQALLNNMAQVDIIHGIGTGVIREGVTKYLQRNKHVKSFGYAPQNAGGSGATIVTFKG</sequence>
<feature type="domain" description="Smr" evidence="11">
    <location>
        <begin position="702"/>
        <end position="777"/>
    </location>
</feature>
<keyword evidence="8 9" id="KW-0238">DNA-binding</keyword>
<comment type="function">
    <text evidence="9">Acts as a ribosome collision sensor, splitting the ribosome into its 2 subunits. Detects stalled/collided 70S ribosomes which it binds and splits by an ATP-hydrolysis driven conformational change. Acts upstream of the ribosome quality control system (RQC), a ribosome-associated complex that mediates the extraction of incompletely synthesized nascent chains from stalled ribosomes and their subsequent degradation. Probably generates substrates for RQC.</text>
</comment>
<evidence type="ECO:0000256" key="6">
    <source>
        <dbReference type="ARBA" id="ARBA00022840"/>
    </source>
</evidence>
<evidence type="ECO:0000313" key="12">
    <source>
        <dbReference type="EMBL" id="RSJ67915.1"/>
    </source>
</evidence>
<accession>A0A428FZ85</accession>
<evidence type="ECO:0000259" key="11">
    <source>
        <dbReference type="PROSITE" id="PS50828"/>
    </source>
</evidence>
<keyword evidence="5 9" id="KW-0378">Hydrolase</keyword>
<dbReference type="InterPro" id="IPR002625">
    <property type="entry name" value="Smr_dom"/>
</dbReference>
<comment type="similarity">
    <text evidence="9">Belongs to the DNA mismatch repair MutS family. MutS2 subfamily.</text>
</comment>
<dbReference type="InterPro" id="IPR036063">
    <property type="entry name" value="Smr_dom_sf"/>
</dbReference>
<evidence type="ECO:0000313" key="13">
    <source>
        <dbReference type="Proteomes" id="UP000280182"/>
    </source>
</evidence>
<evidence type="ECO:0000256" key="1">
    <source>
        <dbReference type="ARBA" id="ARBA00022722"/>
    </source>
</evidence>
<dbReference type="SUPFAM" id="SSF160443">
    <property type="entry name" value="SMR domain-like"/>
    <property type="match status" value="1"/>
</dbReference>
<dbReference type="InterPro" id="IPR005747">
    <property type="entry name" value="MutS2"/>
</dbReference>
<dbReference type="RefSeq" id="WP_125394718.1">
    <property type="nucleotide sequence ID" value="NZ_RJPJ01000003.1"/>
</dbReference>
<comment type="caution">
    <text evidence="12">The sequence shown here is derived from an EMBL/GenBank/DDBJ whole genome shotgun (WGS) entry which is preliminary data.</text>
</comment>
<dbReference type="PROSITE" id="PS00486">
    <property type="entry name" value="DNA_MISMATCH_REPAIR_2"/>
    <property type="match status" value="1"/>
</dbReference>
<dbReference type="EC" id="3.6.4.-" evidence="9"/>
<keyword evidence="1 9" id="KW-0540">Nuclease</keyword>
<dbReference type="NCBIfam" id="TIGR01069">
    <property type="entry name" value="mutS2"/>
    <property type="match status" value="1"/>
</dbReference>
<dbReference type="Proteomes" id="UP000280182">
    <property type="component" value="Unassembled WGS sequence"/>
</dbReference>
<dbReference type="GO" id="GO:0045910">
    <property type="term" value="P:negative regulation of DNA recombination"/>
    <property type="evidence" value="ECO:0007669"/>
    <property type="project" value="InterPro"/>
</dbReference>
<dbReference type="FunFam" id="3.30.1370.110:FF:000005">
    <property type="entry name" value="Endonuclease MutS2"/>
    <property type="match status" value="1"/>
</dbReference>
<reference evidence="12 13" key="1">
    <citation type="submission" date="2018-11" db="EMBL/GenBank/DDBJ databases">
        <title>Species Designations Belie Phenotypic and Genotypic Heterogeneity in Oral Streptococci.</title>
        <authorList>
            <person name="Velsko I."/>
        </authorList>
    </citation>
    <scope>NUCLEOTIDE SEQUENCE [LARGE SCALE GENOMIC DNA]</scope>
    <source>
        <strain evidence="12 13">BCC12</strain>
    </source>
</reference>
<evidence type="ECO:0000256" key="2">
    <source>
        <dbReference type="ARBA" id="ARBA00022730"/>
    </source>
</evidence>
<comment type="function">
    <text evidence="9">Endonuclease that is involved in the suppression of homologous recombination and thus may have a key role in the control of bacterial genetic diversity.</text>
</comment>
<dbReference type="PROSITE" id="PS50828">
    <property type="entry name" value="SMR"/>
    <property type="match status" value="1"/>
</dbReference>
<gene>
    <name evidence="9 12" type="primary">mutS2</name>
    <name evidence="9" type="synonym">rqcU</name>
    <name evidence="12" type="ORF">D8802_02735</name>
</gene>
<dbReference type="Pfam" id="PF01713">
    <property type="entry name" value="Smr"/>
    <property type="match status" value="1"/>
</dbReference>
<evidence type="ECO:0000256" key="7">
    <source>
        <dbReference type="ARBA" id="ARBA00022884"/>
    </source>
</evidence>
<dbReference type="GO" id="GO:0140664">
    <property type="term" value="F:ATP-dependent DNA damage sensor activity"/>
    <property type="evidence" value="ECO:0007669"/>
    <property type="project" value="InterPro"/>
</dbReference>
<evidence type="ECO:0000256" key="3">
    <source>
        <dbReference type="ARBA" id="ARBA00022741"/>
    </source>
</evidence>
<dbReference type="PANTHER" id="PTHR48466:SF2">
    <property type="entry name" value="OS10G0509000 PROTEIN"/>
    <property type="match status" value="1"/>
</dbReference>
<dbReference type="InterPro" id="IPR007696">
    <property type="entry name" value="DNA_mismatch_repair_MutS_core"/>
</dbReference>
<dbReference type="EC" id="3.1.-.-" evidence="9"/>
<dbReference type="SMART" id="SM00534">
    <property type="entry name" value="MUTSac"/>
    <property type="match status" value="1"/>
</dbReference>
<evidence type="ECO:0000256" key="8">
    <source>
        <dbReference type="ARBA" id="ARBA00023125"/>
    </source>
</evidence>
<dbReference type="InterPro" id="IPR045076">
    <property type="entry name" value="MutS"/>
</dbReference>
<feature type="binding site" evidence="9">
    <location>
        <begin position="328"/>
        <end position="335"/>
    </location>
    <ligand>
        <name>ATP</name>
        <dbReference type="ChEBI" id="CHEBI:30616"/>
    </ligand>
</feature>
<dbReference type="FunFam" id="3.40.50.300:FF:000830">
    <property type="entry name" value="Endonuclease MutS2"/>
    <property type="match status" value="1"/>
</dbReference>
<dbReference type="EMBL" id="RJPJ01000003">
    <property type="protein sequence ID" value="RSJ67915.1"/>
    <property type="molecule type" value="Genomic_DNA"/>
</dbReference>
<dbReference type="GO" id="GO:0043023">
    <property type="term" value="F:ribosomal large subunit binding"/>
    <property type="evidence" value="ECO:0007669"/>
    <property type="project" value="UniProtKB-UniRule"/>
</dbReference>
<dbReference type="GO" id="GO:0004519">
    <property type="term" value="F:endonuclease activity"/>
    <property type="evidence" value="ECO:0007669"/>
    <property type="project" value="UniProtKB-UniRule"/>
</dbReference>
<dbReference type="PIRSF" id="PIRSF005814">
    <property type="entry name" value="MutS_YshD"/>
    <property type="match status" value="1"/>
</dbReference>
<organism evidence="12 13">
    <name type="scientific">Streptococcus oralis</name>
    <dbReference type="NCBI Taxonomy" id="1303"/>
    <lineage>
        <taxon>Bacteria</taxon>
        <taxon>Bacillati</taxon>
        <taxon>Bacillota</taxon>
        <taxon>Bacilli</taxon>
        <taxon>Lactobacillales</taxon>
        <taxon>Streptococcaceae</taxon>
        <taxon>Streptococcus</taxon>
    </lineage>
</organism>
<keyword evidence="4 9" id="KW-0255">Endonuclease</keyword>
<dbReference type="InterPro" id="IPR046893">
    <property type="entry name" value="MSSS"/>
</dbReference>
<name>A0A428FZ85_STROR</name>
<evidence type="ECO:0000256" key="9">
    <source>
        <dbReference type="HAMAP-Rule" id="MF_00092"/>
    </source>
</evidence>
<dbReference type="GO" id="GO:0072344">
    <property type="term" value="P:rescue of stalled ribosome"/>
    <property type="evidence" value="ECO:0007669"/>
    <property type="project" value="UniProtKB-UniRule"/>
</dbReference>
<keyword evidence="2 9" id="KW-0699">rRNA-binding</keyword>
<dbReference type="Gene3D" id="3.40.50.300">
    <property type="entry name" value="P-loop containing nucleotide triphosphate hydrolases"/>
    <property type="match status" value="1"/>
</dbReference>
<dbReference type="InterPro" id="IPR027417">
    <property type="entry name" value="P-loop_NTPase"/>
</dbReference>
<proteinExistence type="inferred from homology"/>
<dbReference type="HAMAP" id="MF_00092">
    <property type="entry name" value="MutS2"/>
    <property type="match status" value="1"/>
</dbReference>
<keyword evidence="3 9" id="KW-0547">Nucleotide-binding</keyword>
<dbReference type="SMART" id="SM00533">
    <property type="entry name" value="MUTSd"/>
    <property type="match status" value="1"/>
</dbReference>
<evidence type="ECO:0000256" key="5">
    <source>
        <dbReference type="ARBA" id="ARBA00022801"/>
    </source>
</evidence>
<dbReference type="GO" id="GO:0019843">
    <property type="term" value="F:rRNA binding"/>
    <property type="evidence" value="ECO:0007669"/>
    <property type="project" value="UniProtKB-UniRule"/>
</dbReference>